<dbReference type="SUPFAM" id="SSF52540">
    <property type="entry name" value="P-loop containing nucleoside triphosphate hydrolases"/>
    <property type="match status" value="1"/>
</dbReference>
<dbReference type="InterPro" id="IPR011704">
    <property type="entry name" value="ATPase_dyneun-rel_AAA"/>
</dbReference>
<reference evidence="2 3" key="1">
    <citation type="submission" date="2019-08" db="EMBL/GenBank/DDBJ databases">
        <title>In-depth cultivation of the pig gut microbiome towards novel bacterial diversity and tailored functional studies.</title>
        <authorList>
            <person name="Wylensek D."/>
            <person name="Hitch T.C.A."/>
            <person name="Clavel T."/>
        </authorList>
    </citation>
    <scope>NUCLEOTIDE SEQUENCE [LARGE SCALE GENOMIC DNA]</scope>
    <source>
        <strain evidence="2 3">NM-380-WT-3C1</strain>
    </source>
</reference>
<feature type="domain" description="ATPase dynein-related AAA" evidence="1">
    <location>
        <begin position="204"/>
        <end position="364"/>
    </location>
</feature>
<accession>A0A7X2PE84</accession>
<dbReference type="EMBL" id="VUNN01000034">
    <property type="protein sequence ID" value="MSU07274.1"/>
    <property type="molecule type" value="Genomic_DNA"/>
</dbReference>
<comment type="caution">
    <text evidence="2">The sequence shown here is derived from an EMBL/GenBank/DDBJ whole genome shotgun (WGS) entry which is preliminary data.</text>
</comment>
<dbReference type="Proteomes" id="UP000460549">
    <property type="component" value="Unassembled WGS sequence"/>
</dbReference>
<sequence length="494" mass="57016">MNIYFATSNPSNYNLIGNWESNNNEHFVHWAFGLKGKFKNATPNEDYVLLMAKDANGNYINDTLFNCKIIDDNVKFADKDEYIKNDIDGQFIIDTNYTNDLRFYKLKILGMTKTIRKQEIQDNQNQATRILDRNNNYCQNPKCLTNDNYLSCNLSNLILNCKKELCLEENEINYFKICLESLDTSSTNNSVAEIQAPQIDKPRNLIVFGAPGTGKSYFLNDQIKDFKKIERVTFYPSYSYSQFVGCYKPVMNGENISYSFVPGPFLRTYVDAVNNPSKNYLLIIEEINRADAASVFGDVFQLLDRDQEGKSVYSISASEDIKKYLEGKVENSDKLSIPSNMYIWATMNSADQGVFPMDTAFKRRWDFLYFDLDGKPIGDDPNCPVTKSNWEDIRKAINEWLCEKKVNEDKHLGKYFLNVGKNVEEKDFRHAFKNKVLMYLYEDAARAFRSELFKENSFSAILSDFNKSGIDIFKPEKIKSIANGVDNDEKRAIE</sequence>
<dbReference type="InterPro" id="IPR052934">
    <property type="entry name" value="Methyl-DNA_Rec/Restrict_Enz"/>
</dbReference>
<organism evidence="2 3">
    <name type="scientific">Bullifex porci</name>
    <dbReference type="NCBI Taxonomy" id="2606638"/>
    <lineage>
        <taxon>Bacteria</taxon>
        <taxon>Pseudomonadati</taxon>
        <taxon>Spirochaetota</taxon>
        <taxon>Spirochaetia</taxon>
        <taxon>Spirochaetales</taxon>
        <taxon>Spirochaetaceae</taxon>
        <taxon>Bullifex</taxon>
    </lineage>
</organism>
<dbReference type="Pfam" id="PF07728">
    <property type="entry name" value="AAA_5"/>
    <property type="match status" value="1"/>
</dbReference>
<protein>
    <submittedName>
        <fullName evidence="2">AAA domain-containing protein</fullName>
    </submittedName>
</protein>
<dbReference type="AlphaFoldDB" id="A0A7X2PE84"/>
<dbReference type="RefSeq" id="WP_154426889.1">
    <property type="nucleotide sequence ID" value="NZ_VUNN01000034.1"/>
</dbReference>
<dbReference type="InterPro" id="IPR027417">
    <property type="entry name" value="P-loop_NTPase"/>
</dbReference>
<evidence type="ECO:0000313" key="3">
    <source>
        <dbReference type="Proteomes" id="UP000460549"/>
    </source>
</evidence>
<evidence type="ECO:0000313" key="2">
    <source>
        <dbReference type="EMBL" id="MSU07274.1"/>
    </source>
</evidence>
<keyword evidence="3" id="KW-1185">Reference proteome</keyword>
<dbReference type="GO" id="GO:0016887">
    <property type="term" value="F:ATP hydrolysis activity"/>
    <property type="evidence" value="ECO:0007669"/>
    <property type="project" value="InterPro"/>
</dbReference>
<evidence type="ECO:0000259" key="1">
    <source>
        <dbReference type="Pfam" id="PF07728"/>
    </source>
</evidence>
<dbReference type="GO" id="GO:0005524">
    <property type="term" value="F:ATP binding"/>
    <property type="evidence" value="ECO:0007669"/>
    <property type="project" value="InterPro"/>
</dbReference>
<dbReference type="PANTHER" id="PTHR37291">
    <property type="entry name" value="5-METHYLCYTOSINE-SPECIFIC RESTRICTION ENZYME B"/>
    <property type="match status" value="1"/>
</dbReference>
<name>A0A7X2PE84_9SPIO</name>
<gene>
    <name evidence="2" type="ORF">FYJ80_10945</name>
</gene>
<dbReference type="Gene3D" id="3.40.50.300">
    <property type="entry name" value="P-loop containing nucleotide triphosphate hydrolases"/>
    <property type="match status" value="1"/>
</dbReference>
<dbReference type="PANTHER" id="PTHR37291:SF1">
    <property type="entry name" value="TYPE IV METHYL-DIRECTED RESTRICTION ENZYME ECOKMCRB SUBUNIT"/>
    <property type="match status" value="1"/>
</dbReference>
<proteinExistence type="predicted"/>